<feature type="compositionally biased region" description="Basic and acidic residues" evidence="1">
    <location>
        <begin position="470"/>
        <end position="479"/>
    </location>
</feature>
<gene>
    <name evidence="2" type="ORF">BGZ95_010104</name>
</gene>
<dbReference type="Proteomes" id="UP001194580">
    <property type="component" value="Unassembled WGS sequence"/>
</dbReference>
<keyword evidence="3" id="KW-1185">Reference proteome</keyword>
<evidence type="ECO:0000313" key="3">
    <source>
        <dbReference type="Proteomes" id="UP001194580"/>
    </source>
</evidence>
<evidence type="ECO:0000256" key="1">
    <source>
        <dbReference type="SAM" id="MobiDB-lite"/>
    </source>
</evidence>
<feature type="compositionally biased region" description="Polar residues" evidence="1">
    <location>
        <begin position="342"/>
        <end position="359"/>
    </location>
</feature>
<feature type="compositionally biased region" description="Polar residues" evidence="1">
    <location>
        <begin position="669"/>
        <end position="693"/>
    </location>
</feature>
<feature type="region of interest" description="Disordered" evidence="1">
    <location>
        <begin position="501"/>
        <end position="536"/>
    </location>
</feature>
<name>A0AAD4H650_9FUNG</name>
<protein>
    <submittedName>
        <fullName evidence="2">Uncharacterized protein</fullName>
    </submittedName>
</protein>
<organism evidence="2 3">
    <name type="scientific">Linnemannia exigua</name>
    <dbReference type="NCBI Taxonomy" id="604196"/>
    <lineage>
        <taxon>Eukaryota</taxon>
        <taxon>Fungi</taxon>
        <taxon>Fungi incertae sedis</taxon>
        <taxon>Mucoromycota</taxon>
        <taxon>Mortierellomycotina</taxon>
        <taxon>Mortierellomycetes</taxon>
        <taxon>Mortierellales</taxon>
        <taxon>Mortierellaceae</taxon>
        <taxon>Linnemannia</taxon>
    </lineage>
</organism>
<feature type="non-terminal residue" evidence="2">
    <location>
        <position position="1"/>
    </location>
</feature>
<accession>A0AAD4H650</accession>
<feature type="compositionally biased region" description="Basic residues" evidence="1">
    <location>
        <begin position="233"/>
        <end position="258"/>
    </location>
</feature>
<feature type="compositionally biased region" description="Basic and acidic residues" evidence="1">
    <location>
        <begin position="105"/>
        <end position="116"/>
    </location>
</feature>
<dbReference type="AlphaFoldDB" id="A0AAD4H650"/>
<feature type="compositionally biased region" description="Acidic residues" evidence="1">
    <location>
        <begin position="178"/>
        <end position="194"/>
    </location>
</feature>
<feature type="compositionally biased region" description="Polar residues" evidence="1">
    <location>
        <begin position="506"/>
        <end position="515"/>
    </location>
</feature>
<feature type="compositionally biased region" description="Polar residues" evidence="1">
    <location>
        <begin position="259"/>
        <end position="282"/>
    </location>
</feature>
<reference evidence="2" key="1">
    <citation type="journal article" date="2020" name="Fungal Divers.">
        <title>Resolving the Mortierellaceae phylogeny through synthesis of multi-gene phylogenetics and phylogenomics.</title>
        <authorList>
            <person name="Vandepol N."/>
            <person name="Liber J."/>
            <person name="Desiro A."/>
            <person name="Na H."/>
            <person name="Kennedy M."/>
            <person name="Barry K."/>
            <person name="Grigoriev I.V."/>
            <person name="Miller A.N."/>
            <person name="O'Donnell K."/>
            <person name="Stajich J.E."/>
            <person name="Bonito G."/>
        </authorList>
    </citation>
    <scope>NUCLEOTIDE SEQUENCE</scope>
    <source>
        <strain evidence="2">NRRL 28262</strain>
    </source>
</reference>
<feature type="region of interest" description="Disordered" evidence="1">
    <location>
        <begin position="620"/>
        <end position="714"/>
    </location>
</feature>
<dbReference type="EMBL" id="JAAAIL010000651">
    <property type="protein sequence ID" value="KAG0274094.1"/>
    <property type="molecule type" value="Genomic_DNA"/>
</dbReference>
<feature type="region of interest" description="Disordered" evidence="1">
    <location>
        <begin position="105"/>
        <end position="488"/>
    </location>
</feature>
<feature type="compositionally biased region" description="Basic and acidic residues" evidence="1">
    <location>
        <begin position="371"/>
        <end position="388"/>
    </location>
</feature>
<feature type="compositionally biased region" description="Polar residues" evidence="1">
    <location>
        <begin position="523"/>
        <end position="536"/>
    </location>
</feature>
<feature type="compositionally biased region" description="Polar residues" evidence="1">
    <location>
        <begin position="117"/>
        <end position="157"/>
    </location>
</feature>
<sequence length="796" mass="88475">MSSDINAVLSRITPEMAAFLVDAWLAYQGIPDVSTLKFIGALMDLEFEIVRYWFYCRSNRDGIKRAFAQSAARGSSAEIVLPVLEDYHLLDKFSEEIEWDYRGGKDVQEQERKQEESTPFSPTPATQHTQRTLSQQKRNLSNTKQSSDSFKAQTIDTRNTENRQVKATRRQSKNTQESADEYELASNDESEGEETVTLGSRRTNYSRVSGGPSIPSRSLKRVIQPDNDEPPRKRGRPPGSLKKKKVGLPPRTRTRHQQHLSATSPPSTEHSQSTDSPQTNTPIRYPTPIILIPRRTSETRVIAESTGDKPSTPTEPAVSILLPHNTTNVSPSAGQKADQGHIGSSQSTEVTASASSTPTLGLVGNPVAGAESRKRFLEQQQSVEERERRAKIRAQSKAPTKARGNGVATREISRRRRVIHLSEEDDHGDNHDDKDDNIKDNNAMEDNAKDEVGGGSAAHHPRVNNSGNGEVKKIDKVKGPPDTPLGSTHSFYKEFALIKPKRRQKQLAQEQQPESPTGLDIAPTSTPGETPVNPMTSILPMQAQFGEPDVQHPHDHSASDSAAQFDPMVLLEQERLASRQRDQERRMDEAESYRNYEDDLRLREDRNKDEYRVDGGRRCAEDEELRRQSRSQSQRRSHNQPRGRSPHQRPLNFRPQTSRGVVLGGKSPPRTNYGSQQIANTQTDGLPSPQSHTASRHSFDGSRSPYSPEPFDPALVKTRANPMTIVDTVRKIIRAHMVVVDIEGLVATIPPTTHPNLIQITYTTTTAGTTTTGEDRMKAIDTGIIITGTVTASVIA</sequence>
<evidence type="ECO:0000313" key="2">
    <source>
        <dbReference type="EMBL" id="KAG0274094.1"/>
    </source>
</evidence>
<comment type="caution">
    <text evidence="2">The sequence shown here is derived from an EMBL/GenBank/DDBJ whole genome shotgun (WGS) entry which is preliminary data.</text>
</comment>
<feature type="compositionally biased region" description="Basic residues" evidence="1">
    <location>
        <begin position="633"/>
        <end position="647"/>
    </location>
</feature>
<feature type="compositionally biased region" description="Basic and acidic residues" evidence="1">
    <location>
        <begin position="428"/>
        <end position="439"/>
    </location>
</feature>
<feature type="compositionally biased region" description="Polar residues" evidence="1">
    <location>
        <begin position="324"/>
        <end position="333"/>
    </location>
</feature>
<feature type="compositionally biased region" description="Polar residues" evidence="1">
    <location>
        <begin position="197"/>
        <end position="207"/>
    </location>
</feature>
<proteinExistence type="predicted"/>